<dbReference type="Pfam" id="PF06429">
    <property type="entry name" value="Flg_bbr_C"/>
    <property type="match status" value="1"/>
</dbReference>
<evidence type="ECO:0000259" key="7">
    <source>
        <dbReference type="Pfam" id="PF06429"/>
    </source>
</evidence>
<keyword evidence="5" id="KW-0964">Secreted</keyword>
<dbReference type="InterPro" id="IPR053927">
    <property type="entry name" value="FlgK_helical"/>
</dbReference>
<evidence type="ECO:0000313" key="9">
    <source>
        <dbReference type="EMBL" id="SEG11848.1"/>
    </source>
</evidence>
<dbReference type="Pfam" id="PF22638">
    <property type="entry name" value="FlgK_D1"/>
    <property type="match status" value="1"/>
</dbReference>
<dbReference type="Proteomes" id="UP000236742">
    <property type="component" value="Unassembled WGS sequence"/>
</dbReference>
<dbReference type="PANTHER" id="PTHR30033:SF1">
    <property type="entry name" value="FLAGELLAR HOOK-ASSOCIATED PROTEIN 1"/>
    <property type="match status" value="1"/>
</dbReference>
<evidence type="ECO:0000259" key="8">
    <source>
        <dbReference type="Pfam" id="PF22638"/>
    </source>
</evidence>
<dbReference type="AlphaFoldDB" id="A0A1H5XJA9"/>
<evidence type="ECO:0000256" key="4">
    <source>
        <dbReference type="ARBA" id="ARBA00016244"/>
    </source>
</evidence>
<dbReference type="OrthoDB" id="7181295at2"/>
<dbReference type="InterPro" id="IPR010930">
    <property type="entry name" value="Flg_bb/hook_C_dom"/>
</dbReference>
<dbReference type="NCBIfam" id="TIGR02492">
    <property type="entry name" value="flgK_ends"/>
    <property type="match status" value="1"/>
</dbReference>
<keyword evidence="9" id="KW-0966">Cell projection</keyword>
<evidence type="ECO:0000256" key="2">
    <source>
        <dbReference type="ARBA" id="ARBA00004613"/>
    </source>
</evidence>
<dbReference type="GO" id="GO:0005198">
    <property type="term" value="F:structural molecule activity"/>
    <property type="evidence" value="ECO:0007669"/>
    <property type="project" value="InterPro"/>
</dbReference>
<comment type="similarity">
    <text evidence="3">Belongs to the flagella basal body rod proteins family.</text>
</comment>
<dbReference type="InterPro" id="IPR002371">
    <property type="entry name" value="FlgK"/>
</dbReference>
<dbReference type="RefSeq" id="WP_104008596.1">
    <property type="nucleotide sequence ID" value="NZ_FNVD01000011.1"/>
</dbReference>
<gene>
    <name evidence="9" type="ORF">SAMN05421751_11170</name>
</gene>
<dbReference type="GO" id="GO:0005576">
    <property type="term" value="C:extracellular region"/>
    <property type="evidence" value="ECO:0007669"/>
    <property type="project" value="UniProtKB-SubCell"/>
</dbReference>
<evidence type="ECO:0000256" key="3">
    <source>
        <dbReference type="ARBA" id="ARBA00009677"/>
    </source>
</evidence>
<keyword evidence="9" id="KW-0282">Flagellum</keyword>
<dbReference type="PANTHER" id="PTHR30033">
    <property type="entry name" value="FLAGELLAR HOOK-ASSOCIATED PROTEIN 1"/>
    <property type="match status" value="1"/>
</dbReference>
<keyword evidence="10" id="KW-1185">Reference proteome</keyword>
<protein>
    <recommendedName>
        <fullName evidence="4">Flagellar hook-associated protein 1</fullName>
    </recommendedName>
</protein>
<dbReference type="GO" id="GO:0009424">
    <property type="term" value="C:bacterial-type flagellum hook"/>
    <property type="evidence" value="ECO:0007669"/>
    <property type="project" value="InterPro"/>
</dbReference>
<evidence type="ECO:0000256" key="5">
    <source>
        <dbReference type="ARBA" id="ARBA00022525"/>
    </source>
</evidence>
<accession>A0A1H5XJA9</accession>
<organism evidence="9 10">
    <name type="scientific">Jhaorihella thermophila</name>
    <dbReference type="NCBI Taxonomy" id="488547"/>
    <lineage>
        <taxon>Bacteria</taxon>
        <taxon>Pseudomonadati</taxon>
        <taxon>Pseudomonadota</taxon>
        <taxon>Alphaproteobacteria</taxon>
        <taxon>Rhodobacterales</taxon>
        <taxon>Paracoccaceae</taxon>
        <taxon>Jhaorihella</taxon>
    </lineage>
</organism>
<keyword evidence="9" id="KW-0969">Cilium</keyword>
<dbReference type="EMBL" id="FNVD01000011">
    <property type="protein sequence ID" value="SEG11848.1"/>
    <property type="molecule type" value="Genomic_DNA"/>
</dbReference>
<reference evidence="9 10" key="1">
    <citation type="submission" date="2016-10" db="EMBL/GenBank/DDBJ databases">
        <authorList>
            <person name="de Groot N.N."/>
        </authorList>
    </citation>
    <scope>NUCLEOTIDE SEQUENCE [LARGE SCALE GENOMIC DNA]</scope>
    <source>
        <strain evidence="9 10">DSM 23413</strain>
    </source>
</reference>
<comment type="subcellular location">
    <subcellularLocation>
        <location evidence="1">Bacterial flagellum</location>
    </subcellularLocation>
    <subcellularLocation>
        <location evidence="2">Secreted</location>
    </subcellularLocation>
</comment>
<name>A0A1H5XJA9_9RHOB</name>
<keyword evidence="6" id="KW-0975">Bacterial flagellum</keyword>
<sequence>MTISAALRSALTGLGASARSSGVIAENIANAMTPGYARRSVELASKAETGPGVQIVGIVRHSDPVIVANRRAAAAELASQDAVAEFHSELERLVGDGTDGSSLAGRLADFHASLIDAANRPEATERLETVARRASDLAQAVSGAAEGLRQLRNRADSRIGGMVDRLNTLLEDTRALNVRITAADVAGAETASLIDQRQRLIDEINEIVPVRIAERDHGQVALYSKGGAVLLDGRPARFEFSPATDTMPHMTLENGLLSGLSINGVPVRTGRERSPVAGGALAAQFRIRDELTVEAQADLDLLARDLIERFAGGGVDDTISPGSPGLFTDAGAAFDTTQVTGLSLRLEFNQAVDPARNGESWRLRAGLGASDPGEPGDGALLTRLADALSAPRLLPQDRLGAGAMTAEDVAAALTSRAVQGSQESDARLSFLSAQKLEFERLESEQGVDTDAELQNLMVVERAYAANARVVQAVETMMQALLEL</sequence>
<dbReference type="SUPFAM" id="SSF64518">
    <property type="entry name" value="Phase 1 flagellin"/>
    <property type="match status" value="1"/>
</dbReference>
<evidence type="ECO:0000256" key="6">
    <source>
        <dbReference type="ARBA" id="ARBA00023143"/>
    </source>
</evidence>
<feature type="domain" description="Flagellar hook-associated protein FlgK helical" evidence="8">
    <location>
        <begin position="88"/>
        <end position="310"/>
    </location>
</feature>
<feature type="domain" description="Flagellar basal-body/hook protein C-terminal" evidence="7">
    <location>
        <begin position="446"/>
        <end position="483"/>
    </location>
</feature>
<evidence type="ECO:0000256" key="1">
    <source>
        <dbReference type="ARBA" id="ARBA00004365"/>
    </source>
</evidence>
<proteinExistence type="inferred from homology"/>
<dbReference type="GO" id="GO:0044780">
    <property type="term" value="P:bacterial-type flagellum assembly"/>
    <property type="evidence" value="ECO:0007669"/>
    <property type="project" value="InterPro"/>
</dbReference>
<evidence type="ECO:0000313" key="10">
    <source>
        <dbReference type="Proteomes" id="UP000236742"/>
    </source>
</evidence>